<dbReference type="EMBL" id="JAFCMP010000552">
    <property type="protein sequence ID" value="KAG5175269.1"/>
    <property type="molecule type" value="Genomic_DNA"/>
</dbReference>
<feature type="chain" id="PRO_5032686330" description="Peptidase A1 domain-containing protein" evidence="1">
    <location>
        <begin position="23"/>
        <end position="394"/>
    </location>
</feature>
<feature type="signal peptide" evidence="1">
    <location>
        <begin position="1"/>
        <end position="22"/>
    </location>
</feature>
<gene>
    <name evidence="2" type="ORF">JKP88DRAFT_172544</name>
</gene>
<dbReference type="AlphaFoldDB" id="A0A836C777"/>
<evidence type="ECO:0000256" key="1">
    <source>
        <dbReference type="SAM" id="SignalP"/>
    </source>
</evidence>
<keyword evidence="3" id="KW-1185">Reference proteome</keyword>
<evidence type="ECO:0000313" key="3">
    <source>
        <dbReference type="Proteomes" id="UP000664859"/>
    </source>
</evidence>
<comment type="caution">
    <text evidence="2">The sequence shown here is derived from an EMBL/GenBank/DDBJ whole genome shotgun (WGS) entry which is preliminary data.</text>
</comment>
<sequence>MRLALPVLRVLLHALIWAYCHGSLTRANAAGSRPALPAASSAPPQQLTSRRGVLSAVVAATTAVLYPDQSWANVNSNGGRVINLPLENCGGSWCTLFAVEGNVFRGVLDTGSPFLTVAGSCTRRWGCFRGEGVPSGLDDTIEIYAGNSGPVSWKKGMLELGFLRSDVDDEGFIFNKFIFGVLSDELVSRPGGVFLGLVKYNTKGIRPTFLGQTDVAALRFDFPRRVLSLSRAPLIPRACADAVPLVDLRPLGDPVQHYAARAAAVTTKQRALHPPPPPPAHGAAAAKDVYVIFDTGTTGLAVSRALWDAEDVYARVNGGRPFRDVAVTLATEGGGAVTLCARRPLTTPLDLPWRGFNERAHLLVIGLDFMSSVVLTIDVDDRRLLWQQLPDADV</sequence>
<evidence type="ECO:0000313" key="2">
    <source>
        <dbReference type="EMBL" id="KAG5175269.1"/>
    </source>
</evidence>
<keyword evidence="1" id="KW-0732">Signal</keyword>
<proteinExistence type="predicted"/>
<evidence type="ECO:0008006" key="4">
    <source>
        <dbReference type="Google" id="ProtNLM"/>
    </source>
</evidence>
<organism evidence="2 3">
    <name type="scientific">Tribonema minus</name>
    <dbReference type="NCBI Taxonomy" id="303371"/>
    <lineage>
        <taxon>Eukaryota</taxon>
        <taxon>Sar</taxon>
        <taxon>Stramenopiles</taxon>
        <taxon>Ochrophyta</taxon>
        <taxon>PX clade</taxon>
        <taxon>Xanthophyceae</taxon>
        <taxon>Tribonematales</taxon>
        <taxon>Tribonemataceae</taxon>
        <taxon>Tribonema</taxon>
    </lineage>
</organism>
<dbReference type="OrthoDB" id="419677at2759"/>
<protein>
    <recommendedName>
        <fullName evidence="4">Peptidase A1 domain-containing protein</fullName>
    </recommendedName>
</protein>
<reference evidence="2" key="1">
    <citation type="submission" date="2021-02" db="EMBL/GenBank/DDBJ databases">
        <title>First Annotated Genome of the Yellow-green Alga Tribonema minus.</title>
        <authorList>
            <person name="Mahan K.M."/>
        </authorList>
    </citation>
    <scope>NUCLEOTIDE SEQUENCE</scope>
    <source>
        <strain evidence="2">UTEX B ZZ1240</strain>
    </source>
</reference>
<dbReference type="Proteomes" id="UP000664859">
    <property type="component" value="Unassembled WGS sequence"/>
</dbReference>
<accession>A0A836C777</accession>
<name>A0A836C777_9STRA</name>